<evidence type="ECO:0000313" key="2">
    <source>
        <dbReference type="Proteomes" id="UP000234560"/>
    </source>
</evidence>
<evidence type="ECO:0000313" key="1">
    <source>
        <dbReference type="EMBL" id="WOT02880.1"/>
    </source>
</evidence>
<sequence>MTCENEMITVGVNPGGTVTIEGGATLGITEALNVAWEIIGAVHDARPANPEHHKQTWLASMSRITAQAGKAYVAKDLDLFLDVLVDAANDHVSPLDIIEAATGSITRMLSVLGQAAEQRSIDSEEMVTIISHAFENYLLQRARDM</sequence>
<accession>A0AAF0YYG8</accession>
<name>A0AAF0YYG8_9CORY</name>
<dbReference type="KEGG" id="cpyr:CYJ47_03675"/>
<organism evidence="1 2">
    <name type="scientific">Corynebacterium pyruviciproducens</name>
    <dbReference type="NCBI Taxonomy" id="598660"/>
    <lineage>
        <taxon>Bacteria</taxon>
        <taxon>Bacillati</taxon>
        <taxon>Actinomycetota</taxon>
        <taxon>Actinomycetes</taxon>
        <taxon>Mycobacteriales</taxon>
        <taxon>Corynebacteriaceae</taxon>
        <taxon>Corynebacterium</taxon>
    </lineage>
</organism>
<dbReference type="AlphaFoldDB" id="A0AAF0YYG8"/>
<reference evidence="1" key="1">
    <citation type="submission" date="2017-12" db="EMBL/GenBank/DDBJ databases">
        <authorList>
            <person name="Thomas-White K."/>
            <person name="Wolfe A.J."/>
        </authorList>
    </citation>
    <scope>NUCLEOTIDE SEQUENCE</scope>
    <source>
        <strain evidence="1">UMB0763</strain>
    </source>
</reference>
<reference evidence="1" key="2">
    <citation type="submission" date="2023-10" db="EMBL/GenBank/DDBJ databases">
        <authorList>
            <person name="Choi B."/>
        </authorList>
    </citation>
    <scope>NUCLEOTIDE SEQUENCE</scope>
    <source>
        <strain evidence="1">UMB0763</strain>
    </source>
</reference>
<dbReference type="Proteomes" id="UP000234560">
    <property type="component" value="Chromosome"/>
</dbReference>
<dbReference type="RefSeq" id="WP_101678376.1">
    <property type="nucleotide sequence ID" value="NZ_CP136958.1"/>
</dbReference>
<dbReference type="EMBL" id="CP136958">
    <property type="protein sequence ID" value="WOT02880.1"/>
    <property type="molecule type" value="Genomic_DNA"/>
</dbReference>
<gene>
    <name evidence="1" type="ORF">CYJ47_03675</name>
</gene>
<proteinExistence type="predicted"/>
<protein>
    <submittedName>
        <fullName evidence="1">Uncharacterized protein</fullName>
    </submittedName>
</protein>